<keyword evidence="1" id="KW-1133">Transmembrane helix</keyword>
<organism evidence="2 3">
    <name type="scientific">Thermosipho japonicus</name>
    <dbReference type="NCBI Taxonomy" id="90323"/>
    <lineage>
        <taxon>Bacteria</taxon>
        <taxon>Thermotogati</taxon>
        <taxon>Thermotogota</taxon>
        <taxon>Thermotogae</taxon>
        <taxon>Thermotogales</taxon>
        <taxon>Fervidobacteriaceae</taxon>
        <taxon>Thermosipho</taxon>
    </lineage>
</organism>
<dbReference type="AlphaFoldDB" id="A0A841GTL2"/>
<reference evidence="2 3" key="1">
    <citation type="submission" date="2020-08" db="EMBL/GenBank/DDBJ databases">
        <title>Genomic Encyclopedia of Type Strains, Phase IV (KMG-IV): sequencing the most valuable type-strain genomes for metagenomic binning, comparative biology and taxonomic classification.</title>
        <authorList>
            <person name="Goeker M."/>
        </authorList>
    </citation>
    <scope>NUCLEOTIDE SEQUENCE [LARGE SCALE GENOMIC DNA]</scope>
    <source>
        <strain evidence="2 3">DSM 13481</strain>
    </source>
</reference>
<feature type="transmembrane region" description="Helical" evidence="1">
    <location>
        <begin position="6"/>
        <end position="27"/>
    </location>
</feature>
<dbReference type="EMBL" id="JACHEX010000005">
    <property type="protein sequence ID" value="MBB6063198.1"/>
    <property type="molecule type" value="Genomic_DNA"/>
</dbReference>
<gene>
    <name evidence="2" type="ORF">HNP65_001662</name>
</gene>
<evidence type="ECO:0000256" key="1">
    <source>
        <dbReference type="SAM" id="Phobius"/>
    </source>
</evidence>
<keyword evidence="1" id="KW-0812">Transmembrane</keyword>
<dbReference type="RefSeq" id="WP_184619799.1">
    <property type="nucleotide sequence ID" value="NZ_JACHEX010000005.1"/>
</dbReference>
<keyword evidence="3" id="KW-1185">Reference proteome</keyword>
<evidence type="ECO:0000313" key="3">
    <source>
        <dbReference type="Proteomes" id="UP000555828"/>
    </source>
</evidence>
<comment type="caution">
    <text evidence="2">The sequence shown here is derived from an EMBL/GenBank/DDBJ whole genome shotgun (WGS) entry which is preliminary data.</text>
</comment>
<dbReference type="Proteomes" id="UP000555828">
    <property type="component" value="Unassembled WGS sequence"/>
</dbReference>
<keyword evidence="1" id="KW-0472">Membrane</keyword>
<accession>A0A841GTL2</accession>
<sequence>MVKKFINFTLFFVLTVMFFIIISPYVFKYQKFFPKTLNKEIVFINSKLKLHYIDDERVINFKDIKINRWMNKYEFYKILVKEFSKYPGVYVLLPESNKSNYVLPFEIRFVDGEFVVINSSCDIEEGAVVSKINNRDLIEYLSDFYSEKYVINENKQFFSRYIFPFLGEFLKKKRIEVEYKFLGKSKKTIVETIPYEKFIRKDPVLVENKSNDFANITIFSFNFLGDKFSEIFEEFENIAKNNNIKHITLDFRYAYDIPIDLSSLYMIMSFLIDKKTTLFEEAMFKLGSYKYTYKNFGELAPNNVMFKNKEVEIVENCFDPIGSLICNIIKNDKLEFYNNYKEIITPWTRLRIYIPSAKFFIKQL</sequence>
<name>A0A841GTL2_9BACT</name>
<evidence type="ECO:0000313" key="2">
    <source>
        <dbReference type="EMBL" id="MBB6063198.1"/>
    </source>
</evidence>
<proteinExistence type="predicted"/>
<protein>
    <submittedName>
        <fullName evidence="2">Uncharacterized protein</fullName>
    </submittedName>
</protein>